<dbReference type="RefSeq" id="WP_234987992.1">
    <property type="nucleotide sequence ID" value="NZ_OENF01000040.1"/>
</dbReference>
<gene>
    <name evidence="1" type="ORF">TNO020_50021</name>
</gene>
<proteinExistence type="predicted"/>
<dbReference type="AlphaFoldDB" id="A0A2H1YJQ0"/>
<dbReference type="Pfam" id="PF13715">
    <property type="entry name" value="CarbopepD_reg_2"/>
    <property type="match status" value="1"/>
</dbReference>
<keyword evidence="2" id="KW-1185">Reference proteome</keyword>
<name>A0A2H1YJQ0_9FLAO</name>
<reference evidence="2" key="1">
    <citation type="submission" date="2017-11" db="EMBL/GenBank/DDBJ databases">
        <authorList>
            <person name="Duchaud E."/>
        </authorList>
    </citation>
    <scope>NUCLEOTIDE SEQUENCE [LARGE SCALE GENOMIC DNA]</scope>
    <source>
        <strain evidence="2">Tenacibaculum sp. TNO020</strain>
    </source>
</reference>
<protein>
    <submittedName>
        <fullName evidence="1">TonB-dependent receptor</fullName>
    </submittedName>
</protein>
<dbReference type="Proteomes" id="UP000234211">
    <property type="component" value="Unassembled WGS sequence"/>
</dbReference>
<evidence type="ECO:0000313" key="1">
    <source>
        <dbReference type="EMBL" id="SOS75621.1"/>
    </source>
</evidence>
<dbReference type="EMBL" id="OENF01000040">
    <property type="protein sequence ID" value="SOS75621.1"/>
    <property type="molecule type" value="Genomic_DNA"/>
</dbReference>
<accession>A0A2H1YJQ0</accession>
<evidence type="ECO:0000313" key="2">
    <source>
        <dbReference type="Proteomes" id="UP000234211"/>
    </source>
</evidence>
<dbReference type="InterPro" id="IPR008969">
    <property type="entry name" value="CarboxyPept-like_regulatory"/>
</dbReference>
<dbReference type="SUPFAM" id="SSF49464">
    <property type="entry name" value="Carboxypeptidase regulatory domain-like"/>
    <property type="match status" value="1"/>
</dbReference>
<organism evidence="1 2">
    <name type="scientific">Tenacibaculum piscium</name>
    <dbReference type="NCBI Taxonomy" id="1458515"/>
    <lineage>
        <taxon>Bacteria</taxon>
        <taxon>Pseudomonadati</taxon>
        <taxon>Bacteroidota</taxon>
        <taxon>Flavobacteriia</taxon>
        <taxon>Flavobacteriales</taxon>
        <taxon>Flavobacteriaceae</taxon>
        <taxon>Tenacibaculum</taxon>
    </lineage>
</organism>
<keyword evidence="1" id="KW-0675">Receptor</keyword>
<sequence length="277" mass="31919">MDKPLSLPTMQKTYLFFTFVFILITNLGFSQNSEHQKHQLKGQVIDVETKKPLSASHILNLNSVTGTITNERGFFELIAKANDTVLVSFLGFSSIKLKVTNDLLKGNEVVISLREKPEEVKEIIIKSTELIGVLEVDVKQVPKDRFTRIHINGLPQTYEVGKPQKITSPIAKLFEPVDLMYNLFGRKPKQLKKLQKLKKEDDLRKMLSGKFDREVMMEYLQMDKQQLSKLLIDCEYSDYFIKKASDLQMIEAVLNCYENYKALQKGKIELNRIPDTK</sequence>